<dbReference type="SUPFAM" id="SSF53335">
    <property type="entry name" value="S-adenosyl-L-methionine-dependent methyltransferases"/>
    <property type="match status" value="1"/>
</dbReference>
<reference evidence="2" key="1">
    <citation type="submission" date="2023-08" db="EMBL/GenBank/DDBJ databases">
        <title>Increased levels of nutrients transform a symbiont into a lethal pathobiont.</title>
        <authorList>
            <person name="Lachnit T."/>
            <person name="Ulrich L."/>
            <person name="Willmer F.M."/>
            <person name="Hasenbein T."/>
            <person name="Steiner L.X."/>
            <person name="Wolters M."/>
            <person name="Herbst E.M."/>
            <person name="Deines P."/>
        </authorList>
    </citation>
    <scope>NUCLEOTIDE SEQUENCE</scope>
    <source>
        <strain evidence="2">T3</strain>
    </source>
</reference>
<feature type="domain" description="Methyltransferase type 12" evidence="1">
    <location>
        <begin position="58"/>
        <end position="153"/>
    </location>
</feature>
<accession>A0AAU7Y9T9</accession>
<evidence type="ECO:0000313" key="2">
    <source>
        <dbReference type="EMBL" id="XBY66985.1"/>
    </source>
</evidence>
<dbReference type="GO" id="GO:0008168">
    <property type="term" value="F:methyltransferase activity"/>
    <property type="evidence" value="ECO:0007669"/>
    <property type="project" value="UniProtKB-KW"/>
</dbReference>
<dbReference type="AlphaFoldDB" id="A0AAU7Y9T9"/>
<organism evidence="2">
    <name type="scientific">Pseudomonas solani</name>
    <dbReference type="NCBI Taxonomy" id="2731552"/>
    <lineage>
        <taxon>Bacteria</taxon>
        <taxon>Pseudomonadati</taxon>
        <taxon>Pseudomonadota</taxon>
        <taxon>Gammaproteobacteria</taxon>
        <taxon>Pseudomonadales</taxon>
        <taxon>Pseudomonadaceae</taxon>
        <taxon>Pseudomonas</taxon>
    </lineage>
</organism>
<evidence type="ECO:0000259" key="1">
    <source>
        <dbReference type="Pfam" id="PF08242"/>
    </source>
</evidence>
<keyword evidence="2" id="KW-0808">Transferase</keyword>
<sequence>MSDYIHLNKANWDQRAVLHATSRGYDAAAFVADPQHLSEVVRFDLPRLGDISGLRGVHLQCHIGTDTLSLSRLGAQMCGLDFSPQSIAEARSLAERCGTPLEWLESDVYDADQVLEPGAFDLVYTGIGALCWLPSIERWARVVASLLKPGGRLFIREGHPMMWAIDEEREDALHVDLPYFERAEPLVWECDTTYVESPDTLTATVTHIWNHGLGEIITALLSHGMEITALEEHQSLPWNALPGRMSQHADGEWRLDEAPWRLPLSYTLQAIKR</sequence>
<protein>
    <submittedName>
        <fullName evidence="2">Methyltransferase</fullName>
    </submittedName>
</protein>
<keyword evidence="2" id="KW-0489">Methyltransferase</keyword>
<dbReference type="RefSeq" id="WP_350448604.1">
    <property type="nucleotide sequence ID" value="NZ_CP158373.1"/>
</dbReference>
<dbReference type="Pfam" id="PF08242">
    <property type="entry name" value="Methyltransf_12"/>
    <property type="match status" value="1"/>
</dbReference>
<proteinExistence type="predicted"/>
<name>A0AAU7Y9T9_9PSED</name>
<dbReference type="CDD" id="cd02440">
    <property type="entry name" value="AdoMet_MTases"/>
    <property type="match status" value="1"/>
</dbReference>
<dbReference type="Gene3D" id="3.40.50.150">
    <property type="entry name" value="Vaccinia Virus protein VP39"/>
    <property type="match status" value="1"/>
</dbReference>
<dbReference type="GO" id="GO:0032259">
    <property type="term" value="P:methylation"/>
    <property type="evidence" value="ECO:0007669"/>
    <property type="project" value="UniProtKB-KW"/>
</dbReference>
<dbReference type="InterPro" id="IPR013217">
    <property type="entry name" value="Methyltransf_12"/>
</dbReference>
<dbReference type="EMBL" id="CP158373">
    <property type="protein sequence ID" value="XBY66985.1"/>
    <property type="molecule type" value="Genomic_DNA"/>
</dbReference>
<dbReference type="InterPro" id="IPR029063">
    <property type="entry name" value="SAM-dependent_MTases_sf"/>
</dbReference>
<gene>
    <name evidence="2" type="ORF">ABS648_14800</name>
</gene>